<dbReference type="KEGG" id="gem:GM21_1714"/>
<dbReference type="AlphaFoldDB" id="C6E6C7"/>
<sequence>MKPYHEIFPDSDPQVVTMELPRKTGRIPKGNYRFLEEYCTDPDDDCRQVLVSAVNEKSRPKANIRFSLDAAGAFTGPYLDPASYQSPYAADLAKAFTDLLNARPDWLQRIQRRYREVRELANRKPYSGRPFPKPGLIRYQLTPPPELEAVLEESLKHRRPGATSSPPAAKPPGSGLEPVGGVGPDTKPEAGSAPGMQRFVDLYAKAHAAPVGALLAVQDELRRHLLADPFAGEELAALLPPLCRRSPQDDEKIDAALRLLRDMLDFYQVEIEGGRGGARRQMERFQGALARRVMMENQDVDLSLAVARILSESRVEPIAELRDAEKRILGAGADRTDLQGGDAEDLLTGIARSLKAIGVSSPFEGADEILKLSAASDPELRAPVISELMTAEDPFLREIAALMLFHPDPAHALEVSRLLVSIDGGRIGPETLRRLIIARNWFPIEMRRNVDQAITNARKARVECAPLPKPPVLVVYASGIDGSGSQSFRVLLKEGAAFSSCSMILQEGRGVADSSVTRFKSRAEKDRFIAGLAGGSSYLEQSSARYLDLRVCQALADGVANGVTPNHWLVRIAELLGRDRWKGTPLDAGNELLLLRDDIDSVNPALLDESGYVASLEESGEWPVAFPAIFGSWADTGDAVGREVEAAKKGSGSEADAQAIERVLSNRMEPKRDVWLDRLVVDTLWLRHAQNAPLNWQRMYHVAQAVADRTVALKEIPLLSAVARRTVERYRAKVVGGKEKGKGNGSK</sequence>
<dbReference type="EMBL" id="CP001661">
    <property type="protein sequence ID" value="ACT17768.1"/>
    <property type="molecule type" value="Genomic_DNA"/>
</dbReference>
<protein>
    <submittedName>
        <fullName evidence="2">Uncharacterized protein</fullName>
    </submittedName>
</protein>
<reference evidence="2" key="1">
    <citation type="submission" date="2009-07" db="EMBL/GenBank/DDBJ databases">
        <title>Complete sequence of Geobacter sp. M21.</title>
        <authorList>
            <consortium name="US DOE Joint Genome Institute"/>
            <person name="Lucas S."/>
            <person name="Copeland A."/>
            <person name="Lapidus A."/>
            <person name="Glavina del Rio T."/>
            <person name="Dalin E."/>
            <person name="Tice H."/>
            <person name="Bruce D."/>
            <person name="Goodwin L."/>
            <person name="Pitluck S."/>
            <person name="Saunders E."/>
            <person name="Brettin T."/>
            <person name="Detter J.C."/>
            <person name="Han C."/>
            <person name="Larimer F."/>
            <person name="Land M."/>
            <person name="Hauser L."/>
            <person name="Kyrpides N."/>
            <person name="Ovchinnikova G."/>
            <person name="Lovley D."/>
        </authorList>
    </citation>
    <scope>NUCLEOTIDE SEQUENCE [LARGE SCALE GENOMIC DNA]</scope>
    <source>
        <strain evidence="2">M21</strain>
    </source>
</reference>
<evidence type="ECO:0000313" key="2">
    <source>
        <dbReference type="EMBL" id="ACT17768.1"/>
    </source>
</evidence>
<accession>C6E6C7</accession>
<organism evidence="2">
    <name type="scientific">Geobacter sp. (strain M21)</name>
    <dbReference type="NCBI Taxonomy" id="443144"/>
    <lineage>
        <taxon>Bacteria</taxon>
        <taxon>Pseudomonadati</taxon>
        <taxon>Thermodesulfobacteriota</taxon>
        <taxon>Desulfuromonadia</taxon>
        <taxon>Geobacterales</taxon>
        <taxon>Geobacteraceae</taxon>
        <taxon>Geobacter</taxon>
    </lineage>
</organism>
<gene>
    <name evidence="2" type="ordered locus">GM21_1714</name>
</gene>
<feature type="region of interest" description="Disordered" evidence="1">
    <location>
        <begin position="154"/>
        <end position="193"/>
    </location>
</feature>
<name>C6E6C7_GEOSM</name>
<dbReference type="OrthoDB" id="665518at2"/>
<evidence type="ECO:0000256" key="1">
    <source>
        <dbReference type="SAM" id="MobiDB-lite"/>
    </source>
</evidence>
<feature type="compositionally biased region" description="Low complexity" evidence="1">
    <location>
        <begin position="161"/>
        <end position="175"/>
    </location>
</feature>
<dbReference type="eggNOG" id="COG3322">
    <property type="taxonomic scope" value="Bacteria"/>
</dbReference>
<dbReference type="STRING" id="443144.GM21_1714"/>
<proteinExistence type="predicted"/>
<dbReference type="HOGENOM" id="CLU_372044_0_0_7"/>